<feature type="domain" description="Radical SAM core" evidence="4">
    <location>
        <begin position="17"/>
        <end position="255"/>
    </location>
</feature>
<dbReference type="GO" id="GO:0051536">
    <property type="term" value="F:iron-sulfur cluster binding"/>
    <property type="evidence" value="ECO:0007669"/>
    <property type="project" value="UniProtKB-KW"/>
</dbReference>
<dbReference type="SMART" id="SM00729">
    <property type="entry name" value="Elp3"/>
    <property type="match status" value="1"/>
</dbReference>
<name>A0A4P8IG86_9FIRM</name>
<keyword evidence="3" id="KW-0411">Iron-sulfur</keyword>
<gene>
    <name evidence="5" type="ORF">AR1Y2_2507</name>
</gene>
<dbReference type="AlphaFoldDB" id="A0A4P8IG86"/>
<proteinExistence type="predicted"/>
<evidence type="ECO:0000256" key="3">
    <source>
        <dbReference type="ARBA" id="ARBA00023014"/>
    </source>
</evidence>
<evidence type="ECO:0000313" key="6">
    <source>
        <dbReference type="Proteomes" id="UP000298653"/>
    </source>
</evidence>
<reference evidence="5 6" key="1">
    <citation type="submission" date="2019-05" db="EMBL/GenBank/DDBJ databases">
        <title>Complete genome sequencing of Anaerostipes rhamnosivorans.</title>
        <authorList>
            <person name="Bui T.P.N."/>
            <person name="de Vos W.M."/>
        </authorList>
    </citation>
    <scope>NUCLEOTIDE SEQUENCE [LARGE SCALE GENOMIC DNA]</scope>
    <source>
        <strain evidence="5 6">1y2</strain>
    </source>
</reference>
<dbReference type="GO" id="GO:0046872">
    <property type="term" value="F:metal ion binding"/>
    <property type="evidence" value="ECO:0007669"/>
    <property type="project" value="UniProtKB-KW"/>
</dbReference>
<dbReference type="OrthoDB" id="9785699at2"/>
<dbReference type="InterPro" id="IPR040086">
    <property type="entry name" value="MJ0683-like"/>
</dbReference>
<dbReference type="KEGG" id="arf:AR1Y2_2507"/>
<organism evidence="5 6">
    <name type="scientific">Anaerostipes rhamnosivorans</name>
    <dbReference type="NCBI Taxonomy" id="1229621"/>
    <lineage>
        <taxon>Bacteria</taxon>
        <taxon>Bacillati</taxon>
        <taxon>Bacillota</taxon>
        <taxon>Clostridia</taxon>
        <taxon>Lachnospirales</taxon>
        <taxon>Lachnospiraceae</taxon>
        <taxon>Anaerostipes</taxon>
    </lineage>
</organism>
<dbReference type="CDD" id="cd01335">
    <property type="entry name" value="Radical_SAM"/>
    <property type="match status" value="1"/>
</dbReference>
<protein>
    <submittedName>
        <fullName evidence="5">Radical SAM domain protein</fullName>
    </submittedName>
</protein>
<evidence type="ECO:0000313" key="5">
    <source>
        <dbReference type="EMBL" id="QCP35961.1"/>
    </source>
</evidence>
<dbReference type="EMBL" id="CP040058">
    <property type="protein sequence ID" value="QCP35961.1"/>
    <property type="molecule type" value="Genomic_DNA"/>
</dbReference>
<keyword evidence="2" id="KW-0408">Iron</keyword>
<dbReference type="RefSeq" id="WP_137329257.1">
    <property type="nucleotide sequence ID" value="NZ_CP040058.1"/>
</dbReference>
<dbReference type="InterPro" id="IPR006638">
    <property type="entry name" value="Elp3/MiaA/NifB-like_rSAM"/>
</dbReference>
<dbReference type="Pfam" id="PF04055">
    <property type="entry name" value="Radical_SAM"/>
    <property type="match status" value="1"/>
</dbReference>
<sequence length="300" mass="34753">MEYVKAKQIITRGPGDSWFGEEYNMNIYRGCCHGCIYCDSRSDCYHIENFDQVRAKENALKIIRDDLRRKTKKGVVATGAMSDPYNPFEKELKLTRHALELINAFGFGSAIATKSALITRDIDILEEIKEHSPVICKLTITTCDDNLSKKIEPGVSLSSERFETIARLKEAGIFTGILMMPVLPWIEDTKENVLGIVKKAKECGVDFIYPAFGMTLRQNQREWYFQKLEQIFPEQGFREKYEKKYRDRYQCTSPRAKELWNAFASACSDAGIFFNMRHIITAYKRPYQAEQMDLFQYLKS</sequence>
<dbReference type="GO" id="GO:0003824">
    <property type="term" value="F:catalytic activity"/>
    <property type="evidence" value="ECO:0007669"/>
    <property type="project" value="InterPro"/>
</dbReference>
<keyword evidence="1" id="KW-0479">Metal-binding</keyword>
<dbReference type="PROSITE" id="PS51918">
    <property type="entry name" value="RADICAL_SAM"/>
    <property type="match status" value="1"/>
</dbReference>
<dbReference type="SFLD" id="SFLDS00029">
    <property type="entry name" value="Radical_SAM"/>
    <property type="match status" value="1"/>
</dbReference>
<dbReference type="InterPro" id="IPR007197">
    <property type="entry name" value="rSAM"/>
</dbReference>
<dbReference type="PANTHER" id="PTHR43432">
    <property type="entry name" value="SLR0285 PROTEIN"/>
    <property type="match status" value="1"/>
</dbReference>
<dbReference type="Proteomes" id="UP000298653">
    <property type="component" value="Chromosome"/>
</dbReference>
<dbReference type="SFLD" id="SFLDG01084">
    <property type="entry name" value="Uncharacterised_Radical_SAM_Su"/>
    <property type="match status" value="1"/>
</dbReference>
<evidence type="ECO:0000256" key="1">
    <source>
        <dbReference type="ARBA" id="ARBA00022723"/>
    </source>
</evidence>
<dbReference type="PANTHER" id="PTHR43432:SF5">
    <property type="entry name" value="ELP3_MIAA_NIFB-LIKE RADICAL SAM CORE DOMAIN-CONTAINING PROTEIN"/>
    <property type="match status" value="1"/>
</dbReference>
<evidence type="ECO:0000259" key="4">
    <source>
        <dbReference type="PROSITE" id="PS51918"/>
    </source>
</evidence>
<evidence type="ECO:0000256" key="2">
    <source>
        <dbReference type="ARBA" id="ARBA00023004"/>
    </source>
</evidence>
<keyword evidence="6" id="KW-1185">Reference proteome</keyword>
<dbReference type="SUPFAM" id="SSF102114">
    <property type="entry name" value="Radical SAM enzymes"/>
    <property type="match status" value="1"/>
</dbReference>
<dbReference type="Gene3D" id="3.80.30.30">
    <property type="match status" value="1"/>
</dbReference>
<dbReference type="InterPro" id="IPR058240">
    <property type="entry name" value="rSAM_sf"/>
</dbReference>
<accession>A0A4P8IG86</accession>